<feature type="region of interest" description="Disordered" evidence="1">
    <location>
        <begin position="88"/>
        <end position="119"/>
    </location>
</feature>
<dbReference type="Proteomes" id="UP001165060">
    <property type="component" value="Unassembled WGS sequence"/>
</dbReference>
<evidence type="ECO:0000313" key="3">
    <source>
        <dbReference type="Proteomes" id="UP001165060"/>
    </source>
</evidence>
<dbReference type="EMBL" id="BRYB01002650">
    <property type="protein sequence ID" value="GMI23332.1"/>
    <property type="molecule type" value="Genomic_DNA"/>
</dbReference>
<protein>
    <submittedName>
        <fullName evidence="2">Uncharacterized protein</fullName>
    </submittedName>
</protein>
<name>A0ABQ6MBP4_9STRA</name>
<comment type="caution">
    <text evidence="2">The sequence shown here is derived from an EMBL/GenBank/DDBJ whole genome shotgun (WGS) entry which is preliminary data.</text>
</comment>
<keyword evidence="3" id="KW-1185">Reference proteome</keyword>
<proteinExistence type="predicted"/>
<organism evidence="2 3">
    <name type="scientific">Tetraparma gracilis</name>
    <dbReference type="NCBI Taxonomy" id="2962635"/>
    <lineage>
        <taxon>Eukaryota</taxon>
        <taxon>Sar</taxon>
        <taxon>Stramenopiles</taxon>
        <taxon>Ochrophyta</taxon>
        <taxon>Bolidophyceae</taxon>
        <taxon>Parmales</taxon>
        <taxon>Triparmaceae</taxon>
        <taxon>Tetraparma</taxon>
    </lineage>
</organism>
<accession>A0ABQ6MBP4</accession>
<evidence type="ECO:0000313" key="2">
    <source>
        <dbReference type="EMBL" id="GMI23332.1"/>
    </source>
</evidence>
<evidence type="ECO:0000256" key="1">
    <source>
        <dbReference type="SAM" id="MobiDB-lite"/>
    </source>
</evidence>
<reference evidence="2 3" key="1">
    <citation type="journal article" date="2023" name="Commun. Biol.">
        <title>Genome analysis of Parmales, the sister group of diatoms, reveals the evolutionary specialization of diatoms from phago-mixotrophs to photoautotrophs.</title>
        <authorList>
            <person name="Ban H."/>
            <person name="Sato S."/>
            <person name="Yoshikawa S."/>
            <person name="Yamada K."/>
            <person name="Nakamura Y."/>
            <person name="Ichinomiya M."/>
            <person name="Sato N."/>
            <person name="Blanc-Mathieu R."/>
            <person name="Endo H."/>
            <person name="Kuwata A."/>
            <person name="Ogata H."/>
        </authorList>
    </citation>
    <scope>NUCLEOTIDE SEQUENCE [LARGE SCALE GENOMIC DNA]</scope>
</reference>
<gene>
    <name evidence="2" type="ORF">TeGR_g8662</name>
</gene>
<sequence>MAFECGATEEEMVACLAAVTLDGLALENFPKMNGNEQVVVQAVRRAGQPALEFASYGLSAGGGTAPIAAALAAFAAASPEELEALKAEDSPAPIPDGFDPAAMEGGSADFMGGDEDFGM</sequence>